<comment type="caution">
    <text evidence="2">The sequence shown here is derived from an EMBL/GenBank/DDBJ whole genome shotgun (WGS) entry which is preliminary data.</text>
</comment>
<evidence type="ECO:0000313" key="3">
    <source>
        <dbReference type="Proteomes" id="UP000231912"/>
    </source>
</evidence>
<proteinExistence type="predicted"/>
<dbReference type="AlphaFoldDB" id="A0A2M9Z765"/>
<dbReference type="Pfam" id="PF06902">
    <property type="entry name" value="Fer4_19"/>
    <property type="match status" value="1"/>
</dbReference>
<dbReference type="EMBL" id="NPDT01000011">
    <property type="protein sequence ID" value="PJZ64273.1"/>
    <property type="molecule type" value="Genomic_DNA"/>
</dbReference>
<sequence length="76" mass="8587">MSEVVKKYTNGEITVIWKPDVCIHSGICFRGLPAVFHPKKIPWVRLGETPSERIMDQIDLCPSGALSYIKNSEIKD</sequence>
<dbReference type="RefSeq" id="WP_100760327.1">
    <property type="nucleotide sequence ID" value="NZ_NPDT01000011.1"/>
</dbReference>
<accession>A0A2M9Z765</accession>
<organism evidence="2 3">
    <name type="scientific">Leptospira wolffii</name>
    <dbReference type="NCBI Taxonomy" id="409998"/>
    <lineage>
        <taxon>Bacteria</taxon>
        <taxon>Pseudomonadati</taxon>
        <taxon>Spirochaetota</taxon>
        <taxon>Spirochaetia</taxon>
        <taxon>Leptospirales</taxon>
        <taxon>Leptospiraceae</taxon>
        <taxon>Leptospira</taxon>
    </lineage>
</organism>
<feature type="domain" description="Divergent 4Fe-4S mono-cluster" evidence="1">
    <location>
        <begin position="8"/>
        <end position="70"/>
    </location>
</feature>
<evidence type="ECO:0000259" key="1">
    <source>
        <dbReference type="Pfam" id="PF06902"/>
    </source>
</evidence>
<evidence type="ECO:0000313" key="2">
    <source>
        <dbReference type="EMBL" id="PJZ64273.1"/>
    </source>
</evidence>
<gene>
    <name evidence="2" type="ORF">CH371_19380</name>
</gene>
<dbReference type="InterPro" id="IPR010693">
    <property type="entry name" value="Divergent_4Fe-4S_mono-cluster"/>
</dbReference>
<reference evidence="2 3" key="1">
    <citation type="submission" date="2017-07" db="EMBL/GenBank/DDBJ databases">
        <title>Leptospira spp. isolated from tropical soils.</title>
        <authorList>
            <person name="Thibeaux R."/>
            <person name="Iraola G."/>
            <person name="Ferres I."/>
            <person name="Bierque E."/>
            <person name="Girault D."/>
            <person name="Soupe-Gilbert M.-E."/>
            <person name="Picardeau M."/>
            <person name="Goarant C."/>
        </authorList>
    </citation>
    <scope>NUCLEOTIDE SEQUENCE [LARGE SCALE GENOMIC DNA]</scope>
    <source>
        <strain evidence="2 3">FH2-C-A2</strain>
    </source>
</reference>
<name>A0A2M9Z765_9LEPT</name>
<dbReference type="Proteomes" id="UP000231912">
    <property type="component" value="Unassembled WGS sequence"/>
</dbReference>
<protein>
    <submittedName>
        <fullName evidence="2">(4Fe-4S)-binding protein</fullName>
    </submittedName>
</protein>